<evidence type="ECO:0000256" key="4">
    <source>
        <dbReference type="SAM" id="MobiDB-lite"/>
    </source>
</evidence>
<dbReference type="InterPro" id="IPR029063">
    <property type="entry name" value="SAM-dependent_MTases_sf"/>
</dbReference>
<dbReference type="GO" id="GO:0003677">
    <property type="term" value="F:DNA binding"/>
    <property type="evidence" value="ECO:0007669"/>
    <property type="project" value="InterPro"/>
</dbReference>
<dbReference type="Pfam" id="PF01555">
    <property type="entry name" value="N6_N4_Mtase"/>
    <property type="match status" value="1"/>
</dbReference>
<dbReference type="GO" id="GO:0008170">
    <property type="term" value="F:N-methyltransferase activity"/>
    <property type="evidence" value="ECO:0007669"/>
    <property type="project" value="InterPro"/>
</dbReference>
<feature type="region of interest" description="Disordered" evidence="4">
    <location>
        <begin position="605"/>
        <end position="626"/>
    </location>
</feature>
<feature type="domain" description="DNA methylase N-4/N-6" evidence="5">
    <location>
        <begin position="441"/>
        <end position="709"/>
    </location>
</feature>
<dbReference type="PRINTS" id="PR00508">
    <property type="entry name" value="S21N4MTFRASE"/>
</dbReference>
<keyword evidence="7" id="KW-1185">Reference proteome</keyword>
<proteinExistence type="inferred from homology"/>
<evidence type="ECO:0000313" key="7">
    <source>
        <dbReference type="Proteomes" id="UP000315017"/>
    </source>
</evidence>
<name>A0A517YGV6_9BACT</name>
<dbReference type="InterPro" id="IPR002052">
    <property type="entry name" value="DNA_methylase_N6_adenine_CS"/>
</dbReference>
<dbReference type="EC" id="2.1.1.72" evidence="6"/>
<gene>
    <name evidence="6" type="primary">rsrIM_2</name>
    <name evidence="6" type="ORF">ETAA8_45590</name>
</gene>
<dbReference type="InterPro" id="IPR001091">
    <property type="entry name" value="RM_Methyltransferase"/>
</dbReference>
<protein>
    <submittedName>
        <fullName evidence="6">Modification methylase RsrI</fullName>
        <ecNumber evidence="6">2.1.1.72</ecNumber>
    </submittedName>
</protein>
<dbReference type="AlphaFoldDB" id="A0A517YGV6"/>
<evidence type="ECO:0000259" key="5">
    <source>
        <dbReference type="Pfam" id="PF01555"/>
    </source>
</evidence>
<dbReference type="Proteomes" id="UP000315017">
    <property type="component" value="Chromosome"/>
</dbReference>
<organism evidence="6 7">
    <name type="scientific">Anatilimnocola aggregata</name>
    <dbReference type="NCBI Taxonomy" id="2528021"/>
    <lineage>
        <taxon>Bacteria</taxon>
        <taxon>Pseudomonadati</taxon>
        <taxon>Planctomycetota</taxon>
        <taxon>Planctomycetia</taxon>
        <taxon>Pirellulales</taxon>
        <taxon>Pirellulaceae</taxon>
        <taxon>Anatilimnocola</taxon>
    </lineage>
</organism>
<dbReference type="RefSeq" id="WP_145093264.1">
    <property type="nucleotide sequence ID" value="NZ_CP036274.1"/>
</dbReference>
<evidence type="ECO:0000313" key="6">
    <source>
        <dbReference type="EMBL" id="QDU29449.1"/>
    </source>
</evidence>
<keyword evidence="2 6" id="KW-0489">Methyltransferase</keyword>
<evidence type="ECO:0000256" key="3">
    <source>
        <dbReference type="ARBA" id="ARBA00022679"/>
    </source>
</evidence>
<evidence type="ECO:0000256" key="1">
    <source>
        <dbReference type="ARBA" id="ARBA00006594"/>
    </source>
</evidence>
<dbReference type="GO" id="GO:0009007">
    <property type="term" value="F:site-specific DNA-methyltransferase (adenine-specific) activity"/>
    <property type="evidence" value="ECO:0007669"/>
    <property type="project" value="UniProtKB-EC"/>
</dbReference>
<dbReference type="OrthoDB" id="264565at2"/>
<dbReference type="Gene3D" id="3.40.50.150">
    <property type="entry name" value="Vaccinia Virus protein VP39"/>
    <property type="match status" value="1"/>
</dbReference>
<dbReference type="KEGG" id="aagg:ETAA8_45590"/>
<sequence length="717" mass="79469">MNVNKYDSHPAANIFPIANGPELDKLAADIKANGQHHPIVLHEGKILDGRRRYLACLKAEIEPKFLAWDGKGSPLDYVISTNVHRRHLSSSQRAIVALRMLPLLAEEAKERQRQSNGRGKKGAQKCAGTKGKAASIAAKLVGCCPRLVEQAKSIQASRPKLIEQVESGAVTISHAVAALQSVDQSEAQEGPQDLQAPENQMILARSIKGAGGKRNQLDLYQTPRHAIASLLHREEFTGLTWEPATGDGRIAEMLRTARYEVVESDLSSGTDFLEDERQVDNVVTNPPYSHKNEFIHHAKKCAANKIALLLPIDGLDTIGRYDLYQDTEFPLKAIYVFSKRLQFDESRSHQGMMTHAWFVWDRQHVGEPVIRWIPPNETATTMIVAKAEEAPESRVRQSIPALPPTTPSLRIASNPDGFRSKVEYHCGDSQQVLRTLPADSVDCCVTSVPYYLLRDYECEGQYGLEPSVGDWVENQLNVFREVRRVLRDSGTCWINVGDPYAYGTGSFNSHGRDKHWTSGIAEARRKMARSRPVHPKSLMFAPHRLAVALAEDGWIGRAEIILQKYGVDGCKDRPVRCHEYLYLFTKTDDYHFDSDCLRVPYAPKTSARGHSASPRRRKSESRKPAFELHPLGKLRGSVWNAGRASGAGGHPAPMPLQIAVDCVRAGCPEGGTVLEPFLGSGTTAVACVENGRHCIGIDLNRSYLDIAMKRVPGSRII</sequence>
<dbReference type="InterPro" id="IPR036086">
    <property type="entry name" value="ParB/Sulfiredoxin_sf"/>
</dbReference>
<dbReference type="EMBL" id="CP036274">
    <property type="protein sequence ID" value="QDU29449.1"/>
    <property type="molecule type" value="Genomic_DNA"/>
</dbReference>
<dbReference type="SUPFAM" id="SSF110849">
    <property type="entry name" value="ParB/Sulfiredoxin"/>
    <property type="match status" value="1"/>
</dbReference>
<comment type="similarity">
    <text evidence="1">Belongs to the N(4)/N(6)-methyltransferase family.</text>
</comment>
<dbReference type="SUPFAM" id="SSF53335">
    <property type="entry name" value="S-adenosyl-L-methionine-dependent methyltransferases"/>
    <property type="match status" value="1"/>
</dbReference>
<dbReference type="PROSITE" id="PS00092">
    <property type="entry name" value="N6_MTASE"/>
    <property type="match status" value="1"/>
</dbReference>
<keyword evidence="3 6" id="KW-0808">Transferase</keyword>
<dbReference type="Gene3D" id="3.90.1530.30">
    <property type="match status" value="1"/>
</dbReference>
<reference evidence="6 7" key="1">
    <citation type="submission" date="2019-02" db="EMBL/GenBank/DDBJ databases">
        <title>Deep-cultivation of Planctomycetes and their phenomic and genomic characterization uncovers novel biology.</title>
        <authorList>
            <person name="Wiegand S."/>
            <person name="Jogler M."/>
            <person name="Boedeker C."/>
            <person name="Pinto D."/>
            <person name="Vollmers J."/>
            <person name="Rivas-Marin E."/>
            <person name="Kohn T."/>
            <person name="Peeters S.H."/>
            <person name="Heuer A."/>
            <person name="Rast P."/>
            <person name="Oberbeckmann S."/>
            <person name="Bunk B."/>
            <person name="Jeske O."/>
            <person name="Meyerdierks A."/>
            <person name="Storesund J.E."/>
            <person name="Kallscheuer N."/>
            <person name="Luecker S."/>
            <person name="Lage O.M."/>
            <person name="Pohl T."/>
            <person name="Merkel B.J."/>
            <person name="Hornburger P."/>
            <person name="Mueller R.-W."/>
            <person name="Bruemmer F."/>
            <person name="Labrenz M."/>
            <person name="Spormann A.M."/>
            <person name="Op den Camp H."/>
            <person name="Overmann J."/>
            <person name="Amann R."/>
            <person name="Jetten M.S.M."/>
            <person name="Mascher T."/>
            <person name="Medema M.H."/>
            <person name="Devos D.P."/>
            <person name="Kaster A.-K."/>
            <person name="Ovreas L."/>
            <person name="Rohde M."/>
            <person name="Galperin M.Y."/>
            <person name="Jogler C."/>
        </authorList>
    </citation>
    <scope>NUCLEOTIDE SEQUENCE [LARGE SCALE GENOMIC DNA]</scope>
    <source>
        <strain evidence="6 7">ETA_A8</strain>
    </source>
</reference>
<feature type="region of interest" description="Disordered" evidence="4">
    <location>
        <begin position="109"/>
        <end position="128"/>
    </location>
</feature>
<accession>A0A517YGV6</accession>
<evidence type="ECO:0000256" key="2">
    <source>
        <dbReference type="ARBA" id="ARBA00022603"/>
    </source>
</evidence>
<dbReference type="InterPro" id="IPR002941">
    <property type="entry name" value="DNA_methylase_N4/N6"/>
</dbReference>
<dbReference type="GO" id="GO:0032259">
    <property type="term" value="P:methylation"/>
    <property type="evidence" value="ECO:0007669"/>
    <property type="project" value="UniProtKB-KW"/>
</dbReference>